<dbReference type="Gene3D" id="2.40.50.140">
    <property type="entry name" value="Nucleic acid-binding proteins"/>
    <property type="match status" value="2"/>
</dbReference>
<comment type="caution">
    <text evidence="2">The sequence shown here is derived from an EMBL/GenBank/DDBJ whole genome shotgun (WGS) entry which is preliminary data.</text>
</comment>
<accession>X1MD05</accession>
<feature type="domain" description="Elongation factor P C-terminal" evidence="1">
    <location>
        <begin position="40"/>
        <end position="95"/>
    </location>
</feature>
<dbReference type="CDD" id="cd05794">
    <property type="entry name" value="S1_EF-P_repeat_2"/>
    <property type="match status" value="1"/>
</dbReference>
<feature type="non-terminal residue" evidence="2">
    <location>
        <position position="1"/>
    </location>
</feature>
<dbReference type="GO" id="GO:0003746">
    <property type="term" value="F:translation elongation factor activity"/>
    <property type="evidence" value="ECO:0007669"/>
    <property type="project" value="InterPro"/>
</dbReference>
<evidence type="ECO:0000259" key="1">
    <source>
        <dbReference type="SMART" id="SM00841"/>
    </source>
</evidence>
<dbReference type="FunFam" id="2.40.50.140:FF:000004">
    <property type="entry name" value="Elongation factor P"/>
    <property type="match status" value="1"/>
</dbReference>
<dbReference type="Pfam" id="PF09285">
    <property type="entry name" value="Elong-fact-P_C"/>
    <property type="match status" value="1"/>
</dbReference>
<dbReference type="Pfam" id="PF01132">
    <property type="entry name" value="EFP"/>
    <property type="match status" value="1"/>
</dbReference>
<protein>
    <recommendedName>
        <fullName evidence="1">Elongation factor P C-terminal domain-containing protein</fullName>
    </recommendedName>
</protein>
<gene>
    <name evidence="2" type="ORF">S06H3_32465</name>
</gene>
<dbReference type="EMBL" id="BARV01019308">
    <property type="protein sequence ID" value="GAI29517.1"/>
    <property type="molecule type" value="Genomic_DNA"/>
</dbReference>
<dbReference type="InterPro" id="IPR001059">
    <property type="entry name" value="Transl_elong_P/YeiP_cen"/>
</dbReference>
<reference evidence="2" key="1">
    <citation type="journal article" date="2014" name="Front. Microbiol.">
        <title>High frequency of phylogenetically diverse reductive dehalogenase-homologous genes in deep subseafloor sedimentary metagenomes.</title>
        <authorList>
            <person name="Kawai M."/>
            <person name="Futagami T."/>
            <person name="Toyoda A."/>
            <person name="Takaki Y."/>
            <person name="Nishi S."/>
            <person name="Hori S."/>
            <person name="Arai W."/>
            <person name="Tsubouchi T."/>
            <person name="Morono Y."/>
            <person name="Uchiyama I."/>
            <person name="Ito T."/>
            <person name="Fujiyama A."/>
            <person name="Inagaki F."/>
            <person name="Takami H."/>
        </authorList>
    </citation>
    <scope>NUCLEOTIDE SEQUENCE</scope>
    <source>
        <strain evidence="2">Expedition CK06-06</strain>
    </source>
</reference>
<evidence type="ECO:0000313" key="2">
    <source>
        <dbReference type="EMBL" id="GAI29517.1"/>
    </source>
</evidence>
<dbReference type="InterPro" id="IPR020599">
    <property type="entry name" value="Transl_elong_fac_P/YeiP"/>
</dbReference>
<dbReference type="GO" id="GO:0043043">
    <property type="term" value="P:peptide biosynthetic process"/>
    <property type="evidence" value="ECO:0007669"/>
    <property type="project" value="InterPro"/>
</dbReference>
<proteinExistence type="predicted"/>
<dbReference type="PANTHER" id="PTHR30053">
    <property type="entry name" value="ELONGATION FACTOR P"/>
    <property type="match status" value="1"/>
</dbReference>
<dbReference type="SMART" id="SM00841">
    <property type="entry name" value="Elong-fact-P_C"/>
    <property type="match status" value="1"/>
</dbReference>
<dbReference type="SUPFAM" id="SSF50249">
    <property type="entry name" value="Nucleic acid-binding proteins"/>
    <property type="match status" value="2"/>
</dbReference>
<dbReference type="InterPro" id="IPR015365">
    <property type="entry name" value="Elong-fact-P_C"/>
</dbReference>
<sequence length="97" mass="10321">QTSLTPEQLGEAKNYLKEGLELDLSTYKGTPISVELPAAVELRVIQTEPGFKGDTATGGSKLAKLETGINVQVPLFIDTGEIIKVDTRTGEYLGKAG</sequence>
<dbReference type="PROSITE" id="PS01275">
    <property type="entry name" value="EFP"/>
    <property type="match status" value="1"/>
</dbReference>
<dbReference type="AlphaFoldDB" id="X1MD05"/>
<dbReference type="PANTHER" id="PTHR30053:SF12">
    <property type="entry name" value="ELONGATION FACTOR P (EF-P) FAMILY PROTEIN"/>
    <property type="match status" value="1"/>
</dbReference>
<dbReference type="GO" id="GO:0005829">
    <property type="term" value="C:cytosol"/>
    <property type="evidence" value="ECO:0007669"/>
    <property type="project" value="UniProtKB-ARBA"/>
</dbReference>
<dbReference type="InterPro" id="IPR013852">
    <property type="entry name" value="Transl_elong_P/YeiP_CS"/>
</dbReference>
<organism evidence="2">
    <name type="scientific">marine sediment metagenome</name>
    <dbReference type="NCBI Taxonomy" id="412755"/>
    <lineage>
        <taxon>unclassified sequences</taxon>
        <taxon>metagenomes</taxon>
        <taxon>ecological metagenomes</taxon>
    </lineage>
</organism>
<dbReference type="InterPro" id="IPR012340">
    <property type="entry name" value="NA-bd_OB-fold"/>
</dbReference>
<name>X1MD05_9ZZZZ</name>